<feature type="transmembrane region" description="Helical" evidence="9">
    <location>
        <begin position="366"/>
        <end position="390"/>
    </location>
</feature>
<feature type="region of interest" description="Disordered" evidence="8">
    <location>
        <begin position="1053"/>
        <end position="1136"/>
    </location>
</feature>
<dbReference type="InterPro" id="IPR004268">
    <property type="entry name" value="MurJ"/>
</dbReference>
<evidence type="ECO:0000256" key="9">
    <source>
        <dbReference type="SAM" id="Phobius"/>
    </source>
</evidence>
<evidence type="ECO:0000256" key="2">
    <source>
        <dbReference type="ARBA" id="ARBA00022475"/>
    </source>
</evidence>
<sequence>MSSSVGRNSLIMASGTAASRITGQIRTILLAAAIGTTGLAANAYQAGSMIPQVIYTLVSGGIFNAVLVPHIVRTLHSDNAEEQLNKIVTFAVTLLLGVTVLMAALTPWITRLYVSGSPELISLTCAFTLWCTPQIFFYGLYTVLGQILAVKNKFGAYAWSSVGANLISCLGFVLFIVLYGNHSQSSAGAWTTPKIALTAGMWTLGVTFQALILFVPLLRAGFRFRLRFGVRGIGLRTMGPIAAWSMGIVAIDQIANIIITRILTGAPGVAARTMHLSEFDVAGNATYQNAYTIYILPYSLIAVSVATAIFPQISSAIADHDIERARGDLSGALRTVGAIMFLFTAFFLVMPLAITRALLPTVSVNQAILICGPLMGLCACLPLASAYLIIQRTFYAFEDGRSPFVFMTIMYALQLSSCLLCTRFLPPTDWATAVGLCASASYLLSFIPLVHMLRKRFDGSLDGRRIALTYLKAFAAMIVSVVIGFALQGPIYRLLHVNDPSSSGVVGWLESVGAAIVLFVVIVAVYLAVLWVLRCEELTQGVAALRARLSRRAGAAGTPAVVDAVDGEERAFDAAHGIVDDSNGAAADSDAYDDDSTRVMPELSRIAPAVPIDELVQLDPPVPAGLAEAPIALAADRPRTPAPTTTANSRMTVHTSARPYESGETMKPHLGDTILNRYTLVSPLREEAGLQVWKSNDRVLSRDCQLFIVNNRAVLASTNALAGTLAASRDPRFTQVIQLQHDGDIAVILTRLDGGVSITEYMRDDGAGAPPLSYEAMRTIIGETMDAIRFLQHDRLTHRALSTDTVRLTRNGVQLADTPVSAALADTANTPASYNDERRAIRQLAGVLYGMLTRTPSTMHPRFSLDRLPKDAPIEFRLIVKRGLELNEGDKPTVPLVTMAEMDALLGARKPLHALTRHDLRLTGADGECSIVRAMIQPALPGDILPIPDSMVSSQTMPSMMFPAQQLDPESLAELEEETQEAKDDADAANGRSFKAVWNKSKAIMGGTDDTAAKIPEISPNNATEMFTAFDPNAVQETPMTPSRLTVPLDVSSMRDGTVDTSSSTSSTGHLPAIDENGNVVPDGSQSQRELRKEHEDIDATYVMGAPALPPSFAPQERPKSQPTSNVTEPKPKKKGKKRAAIIVGIIAILVALGFAVHSIATSGSLFGFGRQDTTYWPDADLSNVPFGERNGGDVKAPEAANRQSETPKPTETPSKAPNNTAYPVASQQFLDRPAGQQGYGYYLHLQNKENVDRLVVKIQSSGGKGVVYANATADNPTGGEKMAEFTFAEGGTTEVKFSKPIETQDIIMWVPLDSLPGNQLYINSVQAF</sequence>
<evidence type="ECO:0000256" key="3">
    <source>
        <dbReference type="ARBA" id="ARBA00022692"/>
    </source>
</evidence>
<feature type="transmembrane region" description="Helical" evidence="9">
    <location>
        <begin position="331"/>
        <end position="354"/>
    </location>
</feature>
<evidence type="ECO:0000256" key="1">
    <source>
        <dbReference type="ARBA" id="ARBA00004651"/>
    </source>
</evidence>
<gene>
    <name evidence="10" type="ORF">CGZ88_1030</name>
</gene>
<dbReference type="GO" id="GO:0008360">
    <property type="term" value="P:regulation of cell shape"/>
    <property type="evidence" value="ECO:0007669"/>
    <property type="project" value="UniProtKB-KW"/>
</dbReference>
<dbReference type="CDD" id="cd13123">
    <property type="entry name" value="MATE_MurJ_like"/>
    <property type="match status" value="1"/>
</dbReference>
<comment type="subcellular location">
    <subcellularLocation>
        <location evidence="1">Cell membrane</location>
        <topology evidence="1">Multi-pass membrane protein</topology>
    </subcellularLocation>
</comment>
<keyword evidence="6 9" id="KW-1133">Transmembrane helix</keyword>
<proteinExistence type="predicted"/>
<comment type="caution">
    <text evidence="10">The sequence shown here is derived from an EMBL/GenBank/DDBJ whole genome shotgun (WGS) entry which is preliminary data.</text>
</comment>
<evidence type="ECO:0000256" key="6">
    <source>
        <dbReference type="ARBA" id="ARBA00022989"/>
    </source>
</evidence>
<dbReference type="GO" id="GO:0009252">
    <property type="term" value="P:peptidoglycan biosynthetic process"/>
    <property type="evidence" value="ECO:0007669"/>
    <property type="project" value="UniProtKB-KW"/>
</dbReference>
<evidence type="ECO:0000256" key="5">
    <source>
        <dbReference type="ARBA" id="ARBA00022984"/>
    </source>
</evidence>
<dbReference type="GO" id="GO:0005886">
    <property type="term" value="C:plasma membrane"/>
    <property type="evidence" value="ECO:0007669"/>
    <property type="project" value="UniProtKB-SubCell"/>
</dbReference>
<keyword evidence="11" id="KW-1185">Reference proteome</keyword>
<evidence type="ECO:0000256" key="4">
    <source>
        <dbReference type="ARBA" id="ARBA00022960"/>
    </source>
</evidence>
<evidence type="ECO:0000256" key="7">
    <source>
        <dbReference type="ARBA" id="ARBA00023136"/>
    </source>
</evidence>
<keyword evidence="3 9" id="KW-0812">Transmembrane</keyword>
<evidence type="ECO:0000313" key="11">
    <source>
        <dbReference type="Proteomes" id="UP000234935"/>
    </source>
</evidence>
<keyword evidence="2" id="KW-1003">Cell membrane</keyword>
<dbReference type="Proteomes" id="UP000234935">
    <property type="component" value="Unassembled WGS sequence"/>
</dbReference>
<feature type="transmembrane region" description="Helical" evidence="9">
    <location>
        <begin position="199"/>
        <end position="220"/>
    </location>
</feature>
<feature type="transmembrane region" description="Helical" evidence="9">
    <location>
        <begin position="1140"/>
        <end position="1161"/>
    </location>
</feature>
<feature type="transmembrane region" description="Helical" evidence="9">
    <location>
        <begin position="402"/>
        <end position="425"/>
    </location>
</feature>
<accession>A0A2N5IX56</accession>
<protein>
    <submittedName>
        <fullName evidence="10">MviN-like protein</fullName>
    </submittedName>
</protein>
<dbReference type="PANTHER" id="PTHR47019">
    <property type="entry name" value="LIPID II FLIPPASE MURJ"/>
    <property type="match status" value="1"/>
</dbReference>
<feature type="compositionally biased region" description="Basic and acidic residues" evidence="8">
    <location>
        <begin position="1089"/>
        <end position="1098"/>
    </location>
</feature>
<feature type="transmembrane region" description="Helical" evidence="9">
    <location>
        <begin position="470"/>
        <end position="492"/>
    </location>
</feature>
<keyword evidence="7 9" id="KW-0472">Membrane</keyword>
<evidence type="ECO:0000313" key="10">
    <source>
        <dbReference type="EMBL" id="PLS26545.1"/>
    </source>
</evidence>
<dbReference type="GO" id="GO:0034204">
    <property type="term" value="P:lipid translocation"/>
    <property type="evidence" value="ECO:0007669"/>
    <property type="project" value="TreeGrafter"/>
</dbReference>
<dbReference type="InterPro" id="IPR011009">
    <property type="entry name" value="Kinase-like_dom_sf"/>
</dbReference>
<feature type="transmembrane region" description="Helical" evidence="9">
    <location>
        <begin position="156"/>
        <end position="179"/>
    </location>
</feature>
<keyword evidence="4" id="KW-0133">Cell shape</keyword>
<dbReference type="RefSeq" id="WP_231371410.1">
    <property type="nucleotide sequence ID" value="NZ_NMYC01000005.1"/>
</dbReference>
<feature type="compositionally biased region" description="Polar residues" evidence="8">
    <location>
        <begin position="1202"/>
        <end position="1221"/>
    </location>
</feature>
<dbReference type="SUPFAM" id="SSF56112">
    <property type="entry name" value="Protein kinase-like (PK-like)"/>
    <property type="match status" value="1"/>
</dbReference>
<keyword evidence="5" id="KW-0573">Peptidoglycan synthesis</keyword>
<evidence type="ECO:0000256" key="8">
    <source>
        <dbReference type="SAM" id="MobiDB-lite"/>
    </source>
</evidence>
<dbReference type="Pfam" id="PF03023">
    <property type="entry name" value="MurJ"/>
    <property type="match status" value="1"/>
</dbReference>
<dbReference type="InterPro" id="IPR051050">
    <property type="entry name" value="Lipid_II_flippase_MurJ/MviN"/>
</dbReference>
<dbReference type="EMBL" id="NMYC01000005">
    <property type="protein sequence ID" value="PLS26545.1"/>
    <property type="molecule type" value="Genomic_DNA"/>
</dbReference>
<feature type="transmembrane region" description="Helical" evidence="9">
    <location>
        <begin position="512"/>
        <end position="533"/>
    </location>
</feature>
<organism evidence="10 11">
    <name type="scientific">Bifidobacterium anseris</name>
    <dbReference type="NCBI Taxonomy" id="2020963"/>
    <lineage>
        <taxon>Bacteria</taxon>
        <taxon>Bacillati</taxon>
        <taxon>Actinomycetota</taxon>
        <taxon>Actinomycetes</taxon>
        <taxon>Bifidobacteriales</taxon>
        <taxon>Bifidobacteriaceae</taxon>
        <taxon>Bifidobacterium</taxon>
    </lineage>
</organism>
<reference evidence="10 11" key="1">
    <citation type="submission" date="2017-07" db="EMBL/GenBank/DDBJ databases">
        <title>Bifidobacterium novel species.</title>
        <authorList>
            <person name="Lugli G.A."/>
            <person name="Milani C."/>
            <person name="Duranti S."/>
            <person name="Mangifesta M."/>
        </authorList>
    </citation>
    <scope>NUCLEOTIDE SEQUENCE [LARGE SCALE GENOMIC DNA]</scope>
    <source>
        <strain evidence="11">Goo31D</strain>
    </source>
</reference>
<feature type="transmembrane region" description="Helical" evidence="9">
    <location>
        <begin position="241"/>
        <end position="264"/>
    </location>
</feature>
<name>A0A2N5IX56_9BIFI</name>
<dbReference type="PANTHER" id="PTHR47019:SF1">
    <property type="entry name" value="LIPID II FLIPPASE MURJ"/>
    <property type="match status" value="1"/>
</dbReference>
<feature type="transmembrane region" description="Helical" evidence="9">
    <location>
        <begin position="53"/>
        <end position="75"/>
    </location>
</feature>
<feature type="region of interest" description="Disordered" evidence="8">
    <location>
        <begin position="1184"/>
        <end position="1221"/>
    </location>
</feature>
<feature type="transmembrane region" description="Helical" evidence="9">
    <location>
        <begin position="87"/>
        <end position="109"/>
    </location>
</feature>
<feature type="transmembrane region" description="Helical" evidence="9">
    <location>
        <begin position="431"/>
        <end position="450"/>
    </location>
</feature>
<dbReference type="GO" id="GO:0015648">
    <property type="term" value="F:lipid-linked peptidoglycan transporter activity"/>
    <property type="evidence" value="ECO:0007669"/>
    <property type="project" value="TreeGrafter"/>
</dbReference>
<feature type="transmembrane region" description="Helical" evidence="9">
    <location>
        <begin position="291"/>
        <end position="310"/>
    </location>
</feature>
<feature type="transmembrane region" description="Helical" evidence="9">
    <location>
        <begin position="121"/>
        <end position="144"/>
    </location>
</feature>
<dbReference type="Gene3D" id="1.10.510.10">
    <property type="entry name" value="Transferase(Phosphotransferase) domain 1"/>
    <property type="match status" value="1"/>
</dbReference>